<keyword evidence="4" id="KW-0862">Zinc</keyword>
<keyword evidence="9" id="KW-0175">Coiled coil</keyword>
<reference evidence="13" key="1">
    <citation type="journal article" date="2019" name="Sci. Rep.">
        <title>Draft genome of Tanacetum cinerariifolium, the natural source of mosquito coil.</title>
        <authorList>
            <person name="Yamashiro T."/>
            <person name="Shiraishi A."/>
            <person name="Satake H."/>
            <person name="Nakayama K."/>
        </authorList>
    </citation>
    <scope>NUCLEOTIDE SEQUENCE</scope>
</reference>
<accession>A0A6L2L2N5</accession>
<dbReference type="AlphaFoldDB" id="A0A6L2L2N5"/>
<keyword evidence="2" id="KW-0479">Metal-binding</keyword>
<keyword evidence="3" id="KW-0863">Zinc-finger</keyword>
<feature type="compositionally biased region" description="Polar residues" evidence="10">
    <location>
        <begin position="41"/>
        <end position="55"/>
    </location>
</feature>
<keyword evidence="7" id="KW-0804">Transcription</keyword>
<dbReference type="Pfam" id="PF05699">
    <property type="entry name" value="Dimer_Tnp_hAT"/>
    <property type="match status" value="1"/>
</dbReference>
<keyword evidence="8" id="KW-0539">Nucleus</keyword>
<keyword evidence="5" id="KW-0805">Transcription regulation</keyword>
<protein>
    <submittedName>
        <fullName evidence="13">Zinc finger BED domain-containing protein RICESLEEPER 2-like</fullName>
    </submittedName>
</protein>
<dbReference type="GO" id="GO:0003677">
    <property type="term" value="F:DNA binding"/>
    <property type="evidence" value="ECO:0007669"/>
    <property type="project" value="UniProtKB-KW"/>
</dbReference>
<evidence type="ECO:0000256" key="6">
    <source>
        <dbReference type="ARBA" id="ARBA00023125"/>
    </source>
</evidence>
<evidence type="ECO:0000256" key="1">
    <source>
        <dbReference type="ARBA" id="ARBA00004123"/>
    </source>
</evidence>
<feature type="coiled-coil region" evidence="9">
    <location>
        <begin position="269"/>
        <end position="317"/>
    </location>
</feature>
<dbReference type="SMART" id="SM00614">
    <property type="entry name" value="ZnF_BED"/>
    <property type="match status" value="1"/>
</dbReference>
<dbReference type="InterPro" id="IPR052035">
    <property type="entry name" value="ZnF_BED_domain_contain"/>
</dbReference>
<evidence type="ECO:0000256" key="5">
    <source>
        <dbReference type="ARBA" id="ARBA00023015"/>
    </source>
</evidence>
<dbReference type="SUPFAM" id="SSF53098">
    <property type="entry name" value="Ribonuclease H-like"/>
    <property type="match status" value="1"/>
</dbReference>
<evidence type="ECO:0000256" key="2">
    <source>
        <dbReference type="ARBA" id="ARBA00022723"/>
    </source>
</evidence>
<evidence type="ECO:0000313" key="13">
    <source>
        <dbReference type="EMBL" id="GEU55968.1"/>
    </source>
</evidence>
<feature type="region of interest" description="Disordered" evidence="10">
    <location>
        <begin position="1"/>
        <end position="97"/>
    </location>
</feature>
<dbReference type="Pfam" id="PF02892">
    <property type="entry name" value="zf-BED"/>
    <property type="match status" value="1"/>
</dbReference>
<evidence type="ECO:0000256" key="10">
    <source>
        <dbReference type="SAM" id="MobiDB-lite"/>
    </source>
</evidence>
<evidence type="ECO:0000256" key="7">
    <source>
        <dbReference type="ARBA" id="ARBA00023163"/>
    </source>
</evidence>
<feature type="compositionally biased region" description="Low complexity" evidence="10">
    <location>
        <begin position="63"/>
        <end position="74"/>
    </location>
</feature>
<name>A0A6L2L2N5_TANCI</name>
<feature type="domain" description="BED-type" evidence="11">
    <location>
        <begin position="154"/>
        <end position="197"/>
    </location>
</feature>
<organism evidence="13">
    <name type="scientific">Tanacetum cinerariifolium</name>
    <name type="common">Dalmatian daisy</name>
    <name type="synonym">Chrysanthemum cinerariifolium</name>
    <dbReference type="NCBI Taxonomy" id="118510"/>
    <lineage>
        <taxon>Eukaryota</taxon>
        <taxon>Viridiplantae</taxon>
        <taxon>Streptophyta</taxon>
        <taxon>Embryophyta</taxon>
        <taxon>Tracheophyta</taxon>
        <taxon>Spermatophyta</taxon>
        <taxon>Magnoliopsida</taxon>
        <taxon>eudicotyledons</taxon>
        <taxon>Gunneridae</taxon>
        <taxon>Pentapetalae</taxon>
        <taxon>asterids</taxon>
        <taxon>campanulids</taxon>
        <taxon>Asterales</taxon>
        <taxon>Asteraceae</taxon>
        <taxon>Asteroideae</taxon>
        <taxon>Anthemideae</taxon>
        <taxon>Anthemidinae</taxon>
        <taxon>Tanacetum</taxon>
    </lineage>
</organism>
<comment type="subcellular location">
    <subcellularLocation>
        <location evidence="1">Nucleus</location>
    </subcellularLocation>
</comment>
<evidence type="ECO:0000256" key="9">
    <source>
        <dbReference type="SAM" id="Coils"/>
    </source>
</evidence>
<evidence type="ECO:0000256" key="3">
    <source>
        <dbReference type="ARBA" id="ARBA00022771"/>
    </source>
</evidence>
<dbReference type="GO" id="GO:0005634">
    <property type="term" value="C:nucleus"/>
    <property type="evidence" value="ECO:0007669"/>
    <property type="project" value="UniProtKB-SubCell"/>
</dbReference>
<feature type="domain" description="HAT C-terminal dimerisation" evidence="12">
    <location>
        <begin position="364"/>
        <end position="446"/>
    </location>
</feature>
<dbReference type="EMBL" id="BKCJ010003581">
    <property type="protein sequence ID" value="GEU55968.1"/>
    <property type="molecule type" value="Genomic_DNA"/>
</dbReference>
<dbReference type="GO" id="GO:0046983">
    <property type="term" value="F:protein dimerization activity"/>
    <property type="evidence" value="ECO:0007669"/>
    <property type="project" value="InterPro"/>
</dbReference>
<dbReference type="InterPro" id="IPR008906">
    <property type="entry name" value="HATC_C_dom"/>
</dbReference>
<dbReference type="GO" id="GO:0008270">
    <property type="term" value="F:zinc ion binding"/>
    <property type="evidence" value="ECO:0007669"/>
    <property type="project" value="UniProtKB-KW"/>
</dbReference>
<keyword evidence="6" id="KW-0238">DNA-binding</keyword>
<dbReference type="PANTHER" id="PTHR46481">
    <property type="entry name" value="ZINC FINGER BED DOMAIN-CONTAINING PROTEIN 4"/>
    <property type="match status" value="1"/>
</dbReference>
<dbReference type="InterPro" id="IPR012337">
    <property type="entry name" value="RNaseH-like_sf"/>
</dbReference>
<dbReference type="SUPFAM" id="SSF57667">
    <property type="entry name" value="beta-beta-alpha zinc fingers"/>
    <property type="match status" value="1"/>
</dbReference>
<dbReference type="InterPro" id="IPR036236">
    <property type="entry name" value="Znf_C2H2_sf"/>
</dbReference>
<gene>
    <name evidence="13" type="ORF">Tci_027946</name>
</gene>
<dbReference type="PANTHER" id="PTHR46481:SF6">
    <property type="entry name" value="ZINC FINGER BED DOMAIN-CONTAINING PROTEIN RICESLEEPER 2-LIKE"/>
    <property type="match status" value="1"/>
</dbReference>
<evidence type="ECO:0000259" key="12">
    <source>
        <dbReference type="Pfam" id="PF05699"/>
    </source>
</evidence>
<proteinExistence type="predicted"/>
<comment type="caution">
    <text evidence="13">The sequence shown here is derived from an EMBL/GenBank/DDBJ whole genome shotgun (WGS) entry which is preliminary data.</text>
</comment>
<evidence type="ECO:0000256" key="4">
    <source>
        <dbReference type="ARBA" id="ARBA00022833"/>
    </source>
</evidence>
<evidence type="ECO:0000256" key="8">
    <source>
        <dbReference type="ARBA" id="ARBA00023242"/>
    </source>
</evidence>
<sequence length="477" mass="53822">MSMHAKTDSEVTSQTASSPTRSPPRRPVYFVQSPSHDGEKNTNSFHSTPVLSPNASPGRHSRNSSSTRFSGSLRPGSRKGTTHQNHQQVGRKGDKGFDAIEEEAIRENRQAARIGTTVNLRTGLIILENAQQQTMDQGDDLKDASSSTTSKQFSSVWEYFEIIPVGPDGIKSATCRNCNKVLLYEHGTSNIPRHIHKCIDVDLSNKADAPRPKHICLDQAKFKEKLTISIIKHNYPFTYVEHEGTRDLHKFLHADANPICRNTAKKEVLRIYEREKLKVKKELEKIKELGMEGALLIEKVQNVKDGLRKLYNAYEIQPNVMQSLTKGPSSNVGGGKLCDDPEDDLAGFETFQSQYKKLEVQKSQLDQYLDEPKLHKNQKIDILQFWKENQVRYPELAIMARDVLSILITTVASESTFSIGGRIINKYRSSLCSSNAEALLCTRDWLFDLKAEVEVDEKELIDEDIEKLVKSSSKTFT</sequence>
<evidence type="ECO:0000259" key="11">
    <source>
        <dbReference type="Pfam" id="PF02892"/>
    </source>
</evidence>
<dbReference type="InterPro" id="IPR003656">
    <property type="entry name" value="Znf_BED"/>
</dbReference>